<dbReference type="Proteomes" id="UP000217758">
    <property type="component" value="Chromosome"/>
</dbReference>
<gene>
    <name evidence="1" type="ORF">SRT_12580</name>
</gene>
<evidence type="ECO:0000313" key="2">
    <source>
        <dbReference type="Proteomes" id="UP000217758"/>
    </source>
</evidence>
<dbReference type="EMBL" id="AP014612">
    <property type="protein sequence ID" value="BAQ24519.1"/>
    <property type="molecule type" value="Genomic_DNA"/>
</dbReference>
<organism evidence="1 2">
    <name type="scientific">Streptococcus troglodytae</name>
    <dbReference type="NCBI Taxonomy" id="1111760"/>
    <lineage>
        <taxon>Bacteria</taxon>
        <taxon>Bacillati</taxon>
        <taxon>Bacillota</taxon>
        <taxon>Bacilli</taxon>
        <taxon>Lactobacillales</taxon>
        <taxon>Streptococcaceae</taxon>
        <taxon>Streptococcus</taxon>
    </lineage>
</organism>
<sequence length="64" mass="7247">MALFCENSQFFNNQNNAFYLSDAFTLPFLDSEEMDCLNAFCFSSELVLCFIVIGQKVSESAKTL</sequence>
<accession>A0A1L7LK32</accession>
<evidence type="ECO:0000313" key="1">
    <source>
        <dbReference type="EMBL" id="BAQ24519.1"/>
    </source>
</evidence>
<keyword evidence="2" id="KW-1185">Reference proteome</keyword>
<reference evidence="1 2" key="1">
    <citation type="journal article" date="2016" name="Microbiol. Immunol.">
        <title>Complete genome sequence of Streptococcus troglodytae TKU31 isolated from the oral cavity of a chimpanzee (Pan troglodytes).</title>
        <authorList>
            <person name="Okamoto M."/>
            <person name="Naito M."/>
            <person name="Miyanohara M."/>
            <person name="Imai S."/>
            <person name="Nomura Y."/>
            <person name="Saito W."/>
            <person name="Momoi Y."/>
            <person name="Takada K."/>
            <person name="Miyabe-Nishiwaki T."/>
            <person name="Tomonaga M."/>
            <person name="Hanada N."/>
        </authorList>
    </citation>
    <scope>NUCLEOTIDE SEQUENCE [LARGE SCALE GENOMIC DNA]</scope>
    <source>
        <strain evidence="2">TKU 31</strain>
    </source>
</reference>
<protein>
    <submittedName>
        <fullName evidence="1">Uncharacterized protein</fullName>
    </submittedName>
</protein>
<name>A0A1L7LK32_9STRE</name>
<dbReference type="AlphaFoldDB" id="A0A1L7LK32"/>
<dbReference type="KEGG" id="strg:SRT_12580"/>
<proteinExistence type="predicted"/>